<evidence type="ECO:0000313" key="2">
    <source>
        <dbReference type="Proteomes" id="UP000784294"/>
    </source>
</evidence>
<accession>A0A448XG41</accession>
<dbReference type="PANTHER" id="PTHR12625">
    <property type="entry name" value="LIPOCALIN-1 INTERACTING MEMBRANE RECEPTOR LIMR"/>
    <property type="match status" value="1"/>
</dbReference>
<dbReference type="PANTHER" id="PTHR12625:SF0">
    <property type="entry name" value="PROTEIN LILIPOD"/>
    <property type="match status" value="1"/>
</dbReference>
<evidence type="ECO:0000313" key="1">
    <source>
        <dbReference type="EMBL" id="VEL35964.1"/>
    </source>
</evidence>
<dbReference type="OrthoDB" id="5596951at2759"/>
<keyword evidence="2" id="KW-1185">Reference proteome</keyword>
<dbReference type="GO" id="GO:0004888">
    <property type="term" value="F:transmembrane signaling receptor activity"/>
    <property type="evidence" value="ECO:0007669"/>
    <property type="project" value="TreeGrafter"/>
</dbReference>
<gene>
    <name evidence="1" type="ORF">PXEA_LOCUS29404</name>
</gene>
<proteinExistence type="predicted"/>
<dbReference type="InterPro" id="IPR008075">
    <property type="entry name" value="LIMR"/>
</dbReference>
<sequence length="299" mass="32895">MLIAFLLMTSLWGFYSFPTFRKLCPHPHQTEMACVLANVTCFLLISSSLPLQARLLGLTPFALAPMFFDYHSSTESSTFDAAKTPQSIQLYSIFPKSSLEIPQLVSQRFSSETTLRSKEVGAMEFVTRSVYSNKRKSHLFDNSVPSSSSTLLALHKVSEDDTYKSLSLAEPTINIEDRISALKSSSASNLVNQPFSAIESQSSSDVKVTSLIDPQTSNPLLPIEFDKILLSMFPGAGSSGGGGVYENSYFFLLVYNLAFLCLSLIMTGPQLRLLLAAGQAELAFIDPFSNTLLTFRFVI</sequence>
<dbReference type="EMBL" id="CAAALY010251103">
    <property type="protein sequence ID" value="VEL35964.1"/>
    <property type="molecule type" value="Genomic_DNA"/>
</dbReference>
<comment type="caution">
    <text evidence="1">The sequence shown here is derived from an EMBL/GenBank/DDBJ whole genome shotgun (WGS) entry which is preliminary data.</text>
</comment>
<name>A0A448XG41_9PLAT</name>
<organism evidence="1 2">
    <name type="scientific">Protopolystoma xenopodis</name>
    <dbReference type="NCBI Taxonomy" id="117903"/>
    <lineage>
        <taxon>Eukaryota</taxon>
        <taxon>Metazoa</taxon>
        <taxon>Spiralia</taxon>
        <taxon>Lophotrochozoa</taxon>
        <taxon>Platyhelminthes</taxon>
        <taxon>Monogenea</taxon>
        <taxon>Polyopisthocotylea</taxon>
        <taxon>Polystomatidea</taxon>
        <taxon>Polystomatidae</taxon>
        <taxon>Protopolystoma</taxon>
    </lineage>
</organism>
<dbReference type="GO" id="GO:0005886">
    <property type="term" value="C:plasma membrane"/>
    <property type="evidence" value="ECO:0007669"/>
    <property type="project" value="TreeGrafter"/>
</dbReference>
<protein>
    <submittedName>
        <fullName evidence="1">Uncharacterized protein</fullName>
    </submittedName>
</protein>
<dbReference type="Proteomes" id="UP000784294">
    <property type="component" value="Unassembled WGS sequence"/>
</dbReference>
<dbReference type="GO" id="GO:0007165">
    <property type="term" value="P:signal transduction"/>
    <property type="evidence" value="ECO:0007669"/>
    <property type="project" value="TreeGrafter"/>
</dbReference>
<reference evidence="1" key="1">
    <citation type="submission" date="2018-11" db="EMBL/GenBank/DDBJ databases">
        <authorList>
            <consortium name="Pathogen Informatics"/>
        </authorList>
    </citation>
    <scope>NUCLEOTIDE SEQUENCE</scope>
</reference>
<dbReference type="AlphaFoldDB" id="A0A448XG41"/>